<evidence type="ECO:0000313" key="2">
    <source>
        <dbReference type="EMBL" id="MED4402639.1"/>
    </source>
</evidence>
<protein>
    <submittedName>
        <fullName evidence="2">Nucleotidyltransferase family protein</fullName>
    </submittedName>
</protein>
<dbReference type="EMBL" id="JARTFS010000012">
    <property type="protein sequence ID" value="MED4402639.1"/>
    <property type="molecule type" value="Genomic_DNA"/>
</dbReference>
<gene>
    <name evidence="2" type="ORF">P9271_15075</name>
</gene>
<keyword evidence="3" id="KW-1185">Reference proteome</keyword>
<dbReference type="RefSeq" id="WP_328015479.1">
    <property type="nucleotide sequence ID" value="NZ_JARTFS010000012.1"/>
</dbReference>
<dbReference type="PANTHER" id="PTHR43777">
    <property type="entry name" value="MOLYBDENUM COFACTOR CYTIDYLYLTRANSFERASE"/>
    <property type="match status" value="1"/>
</dbReference>
<organism evidence="2 3">
    <name type="scientific">Metabacillus fastidiosus</name>
    <dbReference type="NCBI Taxonomy" id="1458"/>
    <lineage>
        <taxon>Bacteria</taxon>
        <taxon>Bacillati</taxon>
        <taxon>Bacillota</taxon>
        <taxon>Bacilli</taxon>
        <taxon>Bacillales</taxon>
        <taxon>Bacillaceae</taxon>
        <taxon>Metabacillus</taxon>
    </lineage>
</organism>
<dbReference type="CDD" id="cd04182">
    <property type="entry name" value="GT_2_like_f"/>
    <property type="match status" value="1"/>
</dbReference>
<sequence length="208" mass="23600">MTSNNIIGIYLAAGKSERMGRNKLILPAGADYVGTAALRTALSSKLNKIIVVMNAVNYSFFNKKLPQNEHGKLVYTICASAGKGLSSSLKHGIHKAETLFNPDGVFILLADQPFVTEEMINKLIDVFYERNSFSYIASCYNNVIRPPLIIHKRIFPSIDQLKGDKGAKYLFENQKCFQGETIEFHEEKLFFDVDTKEEYEFLMIEYIH</sequence>
<accession>A0ABU6P2A0</accession>
<dbReference type="InterPro" id="IPR025877">
    <property type="entry name" value="MobA-like_NTP_Trfase"/>
</dbReference>
<dbReference type="Proteomes" id="UP001342826">
    <property type="component" value="Unassembled WGS sequence"/>
</dbReference>
<dbReference type="Gene3D" id="3.90.550.10">
    <property type="entry name" value="Spore Coat Polysaccharide Biosynthesis Protein SpsA, Chain A"/>
    <property type="match status" value="1"/>
</dbReference>
<comment type="caution">
    <text evidence="2">The sequence shown here is derived from an EMBL/GenBank/DDBJ whole genome shotgun (WGS) entry which is preliminary data.</text>
</comment>
<dbReference type="InterPro" id="IPR029044">
    <property type="entry name" value="Nucleotide-diphossugar_trans"/>
</dbReference>
<proteinExistence type="predicted"/>
<dbReference type="SUPFAM" id="SSF53448">
    <property type="entry name" value="Nucleotide-diphospho-sugar transferases"/>
    <property type="match status" value="1"/>
</dbReference>
<evidence type="ECO:0000259" key="1">
    <source>
        <dbReference type="Pfam" id="PF12804"/>
    </source>
</evidence>
<name>A0ABU6P2A0_9BACI</name>
<dbReference type="Pfam" id="PF12804">
    <property type="entry name" value="NTP_transf_3"/>
    <property type="match status" value="1"/>
</dbReference>
<dbReference type="PANTHER" id="PTHR43777:SF1">
    <property type="entry name" value="MOLYBDENUM COFACTOR CYTIDYLYLTRANSFERASE"/>
    <property type="match status" value="1"/>
</dbReference>
<evidence type="ECO:0000313" key="3">
    <source>
        <dbReference type="Proteomes" id="UP001342826"/>
    </source>
</evidence>
<reference evidence="2 3" key="1">
    <citation type="submission" date="2023-03" db="EMBL/GenBank/DDBJ databases">
        <title>Bacillus Genome Sequencing.</title>
        <authorList>
            <person name="Dunlap C."/>
        </authorList>
    </citation>
    <scope>NUCLEOTIDE SEQUENCE [LARGE SCALE GENOMIC DNA]</scope>
    <source>
        <strain evidence="2 3">NRS-1717</strain>
    </source>
</reference>
<feature type="domain" description="MobA-like NTP transferase" evidence="1">
    <location>
        <begin position="8"/>
        <end position="174"/>
    </location>
</feature>